<dbReference type="InterPro" id="IPR011674">
    <property type="entry name" value="DUF1616"/>
</dbReference>
<sequence length="350" mass="34965">MFERGDGSTDGDLLCVAVASALVPAVAFVPALAPLRPLTLPVLLLAPGYAFVAACYPGRAASLGASVTEGPDDPRLSTLGRLALSLGGSAAVVASVSLPLALLGRFAALPVAAGVSALVAVLLGTAWNRRRRRTDAFGVDPSAALSCLGTWSHGTRTDAVLTGACVVALVATGGVVYADANAADPGPTSAALLAPANGSDARTLTADATAPYRVAVSNPDSEPANATVVAALETYAPNATDDATLPDPRSREVVGRQTRSVDADSTAVVVVPVRPTQPASNARLVFLVYRGGVPADPTVANADAELHRWVAVGGTDAAASAGTNAITLTAANRPDGTRTPTPVPPTGVTA</sequence>
<evidence type="ECO:0000313" key="4">
    <source>
        <dbReference type="EMBL" id="GGN16758.1"/>
    </source>
</evidence>
<evidence type="ECO:0000256" key="2">
    <source>
        <dbReference type="SAM" id="Phobius"/>
    </source>
</evidence>
<dbReference type="OrthoDB" id="271888at2157"/>
<accession>A0A830GD86</accession>
<gene>
    <name evidence="4" type="ORF">GCM10009021_16790</name>
</gene>
<feature type="transmembrane region" description="Helical" evidence="2">
    <location>
        <begin position="38"/>
        <end position="58"/>
    </location>
</feature>
<evidence type="ECO:0000256" key="1">
    <source>
        <dbReference type="SAM" id="MobiDB-lite"/>
    </source>
</evidence>
<proteinExistence type="predicted"/>
<dbReference type="Proteomes" id="UP000608850">
    <property type="component" value="Unassembled WGS sequence"/>
</dbReference>
<dbReference type="RefSeq" id="WP_188878311.1">
    <property type="nucleotide sequence ID" value="NZ_BMOQ01000004.1"/>
</dbReference>
<evidence type="ECO:0000259" key="3">
    <source>
        <dbReference type="Pfam" id="PF07760"/>
    </source>
</evidence>
<name>A0A830GD86_9EURY</name>
<keyword evidence="2" id="KW-0472">Membrane</keyword>
<dbReference type="Pfam" id="PF07760">
    <property type="entry name" value="DUF1616"/>
    <property type="match status" value="1"/>
</dbReference>
<dbReference type="EMBL" id="BMOQ01000004">
    <property type="protein sequence ID" value="GGN16758.1"/>
    <property type="molecule type" value="Genomic_DNA"/>
</dbReference>
<feature type="domain" description="DUF1616" evidence="3">
    <location>
        <begin position="17"/>
        <end position="310"/>
    </location>
</feature>
<feature type="transmembrane region" description="Helical" evidence="2">
    <location>
        <begin position="107"/>
        <end position="127"/>
    </location>
</feature>
<comment type="caution">
    <text evidence="4">The sequence shown here is derived from an EMBL/GenBank/DDBJ whole genome shotgun (WGS) entry which is preliminary data.</text>
</comment>
<feature type="transmembrane region" description="Helical" evidence="2">
    <location>
        <begin position="12"/>
        <end position="32"/>
    </location>
</feature>
<keyword evidence="2" id="KW-0812">Transmembrane</keyword>
<keyword evidence="5" id="KW-1185">Reference proteome</keyword>
<dbReference type="AlphaFoldDB" id="A0A830GD86"/>
<protein>
    <recommendedName>
        <fullName evidence="3">DUF1616 domain-containing protein</fullName>
    </recommendedName>
</protein>
<keyword evidence="2" id="KW-1133">Transmembrane helix</keyword>
<organism evidence="4 5">
    <name type="scientific">Halarchaeum nitratireducens</name>
    <dbReference type="NCBI Taxonomy" id="489913"/>
    <lineage>
        <taxon>Archaea</taxon>
        <taxon>Methanobacteriati</taxon>
        <taxon>Methanobacteriota</taxon>
        <taxon>Stenosarchaea group</taxon>
        <taxon>Halobacteria</taxon>
        <taxon>Halobacteriales</taxon>
        <taxon>Halobacteriaceae</taxon>
    </lineage>
</organism>
<feature type="region of interest" description="Disordered" evidence="1">
    <location>
        <begin position="330"/>
        <end position="350"/>
    </location>
</feature>
<evidence type="ECO:0000313" key="5">
    <source>
        <dbReference type="Proteomes" id="UP000608850"/>
    </source>
</evidence>
<feature type="compositionally biased region" description="Pro residues" evidence="1">
    <location>
        <begin position="341"/>
        <end position="350"/>
    </location>
</feature>
<reference evidence="4 5" key="1">
    <citation type="journal article" date="2019" name="Int. J. Syst. Evol. Microbiol.">
        <title>The Global Catalogue of Microorganisms (GCM) 10K type strain sequencing project: providing services to taxonomists for standard genome sequencing and annotation.</title>
        <authorList>
            <consortium name="The Broad Institute Genomics Platform"/>
            <consortium name="The Broad Institute Genome Sequencing Center for Infectious Disease"/>
            <person name="Wu L."/>
            <person name="Ma J."/>
        </authorList>
    </citation>
    <scope>NUCLEOTIDE SEQUENCE [LARGE SCALE GENOMIC DNA]</scope>
    <source>
        <strain evidence="4 5">JCM 16331</strain>
    </source>
</reference>
<feature type="transmembrane region" description="Helical" evidence="2">
    <location>
        <begin position="79"/>
        <end position="101"/>
    </location>
</feature>